<evidence type="ECO:0000313" key="2">
    <source>
        <dbReference type="Proteomes" id="UP000408482"/>
    </source>
</evidence>
<dbReference type="AlphaFoldDB" id="A0A564VAM1"/>
<dbReference type="RefSeq" id="WP_144092039.1">
    <property type="nucleotide sequence ID" value="NZ_CABHNW010000003.1"/>
</dbReference>
<gene>
    <name evidence="1" type="ORF">RSSSTS7063_01921</name>
</gene>
<reference evidence="1 2" key="1">
    <citation type="submission" date="2019-07" db="EMBL/GenBank/DDBJ databases">
        <authorList>
            <person name="Hibberd C M."/>
            <person name="Gehrig L. J."/>
            <person name="Chang H.-W."/>
            <person name="Venkatesh S."/>
        </authorList>
    </citation>
    <scope>NUCLEOTIDE SEQUENCE [LARGE SCALE GENOMIC DNA]</scope>
    <source>
        <strain evidence="1">Blautia_luti_SSTS_Bg7063</strain>
    </source>
</reference>
<evidence type="ECO:0000313" key="1">
    <source>
        <dbReference type="EMBL" id="VUX29480.1"/>
    </source>
</evidence>
<dbReference type="Proteomes" id="UP000408482">
    <property type="component" value="Unassembled WGS sequence"/>
</dbReference>
<proteinExistence type="predicted"/>
<sequence>MDFLPDIEKFKNFFDGTDSKNEISIAVEEAKKYDIFNLISRVSALNLFHQNQTKSVILDTYIEGVLCQTRDQFPSKYTISSGKFRKIINQISDTSLKYSIDPPENMFVQNIMFYGNYRVLNGIDQTPAYNLQHMISVLFAKGIEYPKEFLDATYILVNGMLEISEKIVGGILNTENNHDTDEEKSIMIPSAMELNKYTELVIINGADFRKLFLNRIELLDLVTIEFGVQFEGDFDNKSFYTRPFLYNEEKDQYILLNAGLLPTAIVFWITCLAKKYGIFEEVLENYNDYIFHECQKYLCNLGHKKVLESQMGIDLFSSSGYKEYIASVQNNQLVIVQYLYDDGKNYNACTLHSTIEKKEFNDVASKRLSYHYSKIIEYGVEKEDIFVIIIINSLGRGMAYGIKKYDYCYPPLRIHPFELMCISINEKAESVFIPRYLKAKNNLQTFETGILSELNQIEIYCNNNYSFYMNDEFAPREVTTYFAPGDSLDYIIRAIQKEDRRLVEDAYGTRFVEVVLNDEKRKIYVDPNCAKSHEIRYYIEFKTFNIWIVAKEISNVRKIDLCYSLVDLISYWLSECRIVFDQIDGCGNTYEIQILLSDGADQYYYYKENPKSFSETLEISNLFPVMEICVSPEAFQYLNYCDNSREKELIAIIIDHICNLVGKIDKINYDLNALFPNPIQKKIFSLDYQEYHYFEPTENRENHFVHGEDEDILLNEIGEEILEVENWNIGIVDDEDRTKIVHEVVGILYKKLQQEVRVLSPRNLIEVLYDDLEKVLFKLMLSQKRYAEDIACYPEKEQEIFEQTNRDNKSSIALKFLIEYIAAVPPKGNINIGENQYERLMAICSLIIDWSYKNDLFYYQIFNTPIEILKSHRIGMKQQEFQHMFSVNEAIRKEQLIASSVLDNSGDLIEYKSFGEEINAAFEKEYGYSFYQLKLFTEGLREYSKRQSGDTVYVARIMDIIEFMSAYDASFNEEIVGLIIDSIALRQREDFLVPPEPFRKEDVYPWRFNRELSFTRRPIIIRGDEMIWGNRQLDHMIRFTLGLINNGKLKAHSSKMNSLVGRISDERGAEFNDFIYKILVNFNVFEVYPNISKVNGVYIAENNNTLGDIDVLIIDREYHKIIAAEVKNFNFSKNPYEMHLEYKKMFENTKKKKGYYTKHCRRVDWCNKHIDDFKKQYGLDDGDRRVIGVFILSQPLVSTEIYHKEIKMLTEKELSVSSIRNIY</sequence>
<name>A0A564VAM1_9FIRM</name>
<dbReference type="EMBL" id="CABHNW010000003">
    <property type="protein sequence ID" value="VUX29480.1"/>
    <property type="molecule type" value="Genomic_DNA"/>
</dbReference>
<organism evidence="1 2">
    <name type="scientific">Blautia luti</name>
    <dbReference type="NCBI Taxonomy" id="89014"/>
    <lineage>
        <taxon>Bacteria</taxon>
        <taxon>Bacillati</taxon>
        <taxon>Bacillota</taxon>
        <taxon>Clostridia</taxon>
        <taxon>Lachnospirales</taxon>
        <taxon>Lachnospiraceae</taxon>
        <taxon>Blautia</taxon>
    </lineage>
</organism>
<accession>A0A564VAM1</accession>
<keyword evidence="2" id="KW-1185">Reference proteome</keyword>
<protein>
    <submittedName>
        <fullName evidence="1">Uncharacterized protein</fullName>
    </submittedName>
</protein>